<dbReference type="GO" id="GO:0005829">
    <property type="term" value="C:cytosol"/>
    <property type="evidence" value="ECO:0007669"/>
    <property type="project" value="TreeGrafter"/>
</dbReference>
<evidence type="ECO:0000256" key="6">
    <source>
        <dbReference type="ARBA" id="ARBA00023002"/>
    </source>
</evidence>
<dbReference type="AlphaFoldDB" id="A0AAW4FLN0"/>
<proteinExistence type="inferred from homology"/>
<evidence type="ECO:0000256" key="4">
    <source>
        <dbReference type="ARBA" id="ARBA00022563"/>
    </source>
</evidence>
<dbReference type="EC" id="1.5.1.3" evidence="3 8"/>
<comment type="caution">
    <text evidence="11">The sequence shown here is derived from an EMBL/GenBank/DDBJ whole genome shotgun (WGS) entry which is preliminary data.</text>
</comment>
<evidence type="ECO:0000313" key="12">
    <source>
        <dbReference type="Proteomes" id="UP000744980"/>
    </source>
</evidence>
<dbReference type="Proteomes" id="UP000744980">
    <property type="component" value="Unassembled WGS sequence"/>
</dbReference>
<dbReference type="PROSITE" id="PS51330">
    <property type="entry name" value="DHFR_2"/>
    <property type="match status" value="1"/>
</dbReference>
<keyword evidence="12" id="KW-1185">Reference proteome</keyword>
<dbReference type="FunFam" id="3.40.430.10:FF:000001">
    <property type="entry name" value="Dihydrofolate reductase"/>
    <property type="match status" value="1"/>
</dbReference>
<dbReference type="Gene3D" id="3.40.430.10">
    <property type="entry name" value="Dihydrofolate Reductase, subunit A"/>
    <property type="match status" value="1"/>
</dbReference>
<evidence type="ECO:0000256" key="5">
    <source>
        <dbReference type="ARBA" id="ARBA00022857"/>
    </source>
</evidence>
<dbReference type="PANTHER" id="PTHR48069">
    <property type="entry name" value="DIHYDROFOLATE REDUCTASE"/>
    <property type="match status" value="1"/>
</dbReference>
<dbReference type="GO" id="GO:0006730">
    <property type="term" value="P:one-carbon metabolic process"/>
    <property type="evidence" value="ECO:0007669"/>
    <property type="project" value="UniProtKB-KW"/>
</dbReference>
<evidence type="ECO:0000256" key="1">
    <source>
        <dbReference type="ARBA" id="ARBA00004903"/>
    </source>
</evidence>
<dbReference type="InterPro" id="IPR012259">
    <property type="entry name" value="DHFR"/>
</dbReference>
<evidence type="ECO:0000313" key="11">
    <source>
        <dbReference type="EMBL" id="MBM3092209.1"/>
    </source>
</evidence>
<dbReference type="PRINTS" id="PR00070">
    <property type="entry name" value="DHFR"/>
</dbReference>
<dbReference type="PIRSF" id="PIRSF000194">
    <property type="entry name" value="DHFR"/>
    <property type="match status" value="1"/>
</dbReference>
<comment type="catalytic activity">
    <reaction evidence="8">
        <text>(6S)-5,6,7,8-tetrahydrofolate + NADP(+) = 7,8-dihydrofolate + NADPH + H(+)</text>
        <dbReference type="Rhea" id="RHEA:15009"/>
        <dbReference type="ChEBI" id="CHEBI:15378"/>
        <dbReference type="ChEBI" id="CHEBI:57451"/>
        <dbReference type="ChEBI" id="CHEBI:57453"/>
        <dbReference type="ChEBI" id="CHEBI:57783"/>
        <dbReference type="ChEBI" id="CHEBI:58349"/>
        <dbReference type="EC" id="1.5.1.3"/>
    </reaction>
</comment>
<dbReference type="InterPro" id="IPR017925">
    <property type="entry name" value="DHFR_CS"/>
</dbReference>
<reference evidence="11 12" key="1">
    <citation type="submission" date="2020-01" db="EMBL/GenBank/DDBJ databases">
        <title>Draft genome assembly of Ensifer adhaerens T173.</title>
        <authorList>
            <person name="Craig J.E."/>
            <person name="Stinchcombe J.R."/>
        </authorList>
    </citation>
    <scope>NUCLEOTIDE SEQUENCE [LARGE SCALE GENOMIC DNA]</scope>
    <source>
        <strain evidence="11 12">T173</strain>
    </source>
</reference>
<protein>
    <recommendedName>
        <fullName evidence="3 8">Dihydrofolate reductase</fullName>
        <ecNumber evidence="3 8">1.5.1.3</ecNumber>
    </recommendedName>
</protein>
<comment type="similarity">
    <text evidence="2 8 9">Belongs to the dihydrofolate reductase family.</text>
</comment>
<dbReference type="EMBL" id="WXFA01000008">
    <property type="protein sequence ID" value="MBM3092209.1"/>
    <property type="molecule type" value="Genomic_DNA"/>
</dbReference>
<dbReference type="Pfam" id="PF00186">
    <property type="entry name" value="DHFR_1"/>
    <property type="match status" value="1"/>
</dbReference>
<dbReference type="GO" id="GO:0016301">
    <property type="term" value="F:kinase activity"/>
    <property type="evidence" value="ECO:0007669"/>
    <property type="project" value="UniProtKB-KW"/>
</dbReference>
<dbReference type="InterPro" id="IPR024072">
    <property type="entry name" value="DHFR-like_dom_sf"/>
</dbReference>
<keyword evidence="4 8" id="KW-0554">One-carbon metabolism</keyword>
<comment type="pathway">
    <text evidence="1 8">Cofactor biosynthesis; tetrahydrofolate biosynthesis; 5,6,7,8-tetrahydrofolate from 7,8-dihydrofolate: step 1/1.</text>
</comment>
<keyword evidence="11" id="KW-0808">Transferase</keyword>
<dbReference type="CDD" id="cd00209">
    <property type="entry name" value="DHFR"/>
    <property type="match status" value="1"/>
</dbReference>
<accession>A0AAW4FLN0</accession>
<dbReference type="PROSITE" id="PS00075">
    <property type="entry name" value="DHFR_1"/>
    <property type="match status" value="1"/>
</dbReference>
<keyword evidence="5 8" id="KW-0521">NADP</keyword>
<dbReference type="PANTHER" id="PTHR48069:SF3">
    <property type="entry name" value="DIHYDROFOLATE REDUCTASE"/>
    <property type="match status" value="1"/>
</dbReference>
<dbReference type="GO" id="GO:0070401">
    <property type="term" value="F:NADP+ binding"/>
    <property type="evidence" value="ECO:0007669"/>
    <property type="project" value="UniProtKB-ARBA"/>
</dbReference>
<dbReference type="RefSeq" id="WP_025427673.1">
    <property type="nucleotide sequence ID" value="NZ_CP083370.1"/>
</dbReference>
<gene>
    <name evidence="11" type="ORF">GFB56_15490</name>
</gene>
<evidence type="ECO:0000256" key="8">
    <source>
        <dbReference type="PIRNR" id="PIRNR000194"/>
    </source>
</evidence>
<evidence type="ECO:0000259" key="10">
    <source>
        <dbReference type="PROSITE" id="PS51330"/>
    </source>
</evidence>
<keyword evidence="11" id="KW-0418">Kinase</keyword>
<dbReference type="GO" id="GO:0046654">
    <property type="term" value="P:tetrahydrofolate biosynthetic process"/>
    <property type="evidence" value="ECO:0007669"/>
    <property type="project" value="InterPro"/>
</dbReference>
<dbReference type="GO" id="GO:0004146">
    <property type="term" value="F:dihydrofolate reductase activity"/>
    <property type="evidence" value="ECO:0007669"/>
    <property type="project" value="UniProtKB-EC"/>
</dbReference>
<comment type="function">
    <text evidence="7 8">Key enzyme in folate metabolism. Catalyzes an essential reaction for de novo glycine and purine synthesis, and for DNA precursor synthesis.</text>
</comment>
<organism evidence="11 12">
    <name type="scientific">Ensifer canadensis</name>
    <dbReference type="NCBI Taxonomy" id="555315"/>
    <lineage>
        <taxon>Bacteria</taxon>
        <taxon>Pseudomonadati</taxon>
        <taxon>Pseudomonadota</taxon>
        <taxon>Alphaproteobacteria</taxon>
        <taxon>Hyphomicrobiales</taxon>
        <taxon>Rhizobiaceae</taxon>
        <taxon>Sinorhizobium/Ensifer group</taxon>
        <taxon>Ensifer</taxon>
    </lineage>
</organism>
<name>A0AAW4FLN0_9HYPH</name>
<dbReference type="GO" id="GO:0046655">
    <property type="term" value="P:folic acid metabolic process"/>
    <property type="evidence" value="ECO:0007669"/>
    <property type="project" value="TreeGrafter"/>
</dbReference>
<keyword evidence="6 8" id="KW-0560">Oxidoreductase</keyword>
<evidence type="ECO:0000256" key="7">
    <source>
        <dbReference type="ARBA" id="ARBA00025067"/>
    </source>
</evidence>
<sequence length="178" mass="19311">MTDTSTNEPKISIVVAVAANGVIGRDGDLPWRLSTDLKRFKALTIGKPVIMGRKTWASIGRPLPGRANIVISRSADFTAEGATVAHSLEEALGAARREASASGADEICVIGGGEIYRQSIGVADILHITEVQAEVEGDTRFPDIDPDVFDKVFEEDLPQGEKDSHAMHFVTWRRRATR</sequence>
<dbReference type="InterPro" id="IPR001796">
    <property type="entry name" value="DHFR_dom"/>
</dbReference>
<dbReference type="GO" id="GO:0046452">
    <property type="term" value="P:dihydrofolate metabolic process"/>
    <property type="evidence" value="ECO:0007669"/>
    <property type="project" value="TreeGrafter"/>
</dbReference>
<evidence type="ECO:0000256" key="3">
    <source>
        <dbReference type="ARBA" id="ARBA00012856"/>
    </source>
</evidence>
<evidence type="ECO:0000256" key="9">
    <source>
        <dbReference type="RuleBase" id="RU004474"/>
    </source>
</evidence>
<feature type="domain" description="DHFR" evidence="10">
    <location>
        <begin position="10"/>
        <end position="174"/>
    </location>
</feature>
<dbReference type="SUPFAM" id="SSF53597">
    <property type="entry name" value="Dihydrofolate reductase-like"/>
    <property type="match status" value="1"/>
</dbReference>
<evidence type="ECO:0000256" key="2">
    <source>
        <dbReference type="ARBA" id="ARBA00009539"/>
    </source>
</evidence>